<dbReference type="PROSITE" id="PS00626">
    <property type="entry name" value="RCC1_2"/>
    <property type="match status" value="1"/>
</dbReference>
<evidence type="ECO:0000313" key="5">
    <source>
        <dbReference type="EMBL" id="KAG8223094.1"/>
    </source>
</evidence>
<evidence type="ECO:0000259" key="4">
    <source>
        <dbReference type="Pfam" id="PF25390"/>
    </source>
</evidence>
<name>A0A8K0JVP9_LADFU</name>
<feature type="repeat" description="RCC1" evidence="2">
    <location>
        <begin position="651"/>
        <end position="705"/>
    </location>
</feature>
<dbReference type="PANTHER" id="PTHR22872:SF6">
    <property type="entry name" value="E3 UBIQUITIN-PROTEIN LIGASE HERC1-RELATED"/>
    <property type="match status" value="1"/>
</dbReference>
<feature type="compositionally biased region" description="Polar residues" evidence="3">
    <location>
        <begin position="1312"/>
        <end position="1322"/>
    </location>
</feature>
<reference evidence="5" key="2">
    <citation type="submission" date="2017-10" db="EMBL/GenBank/DDBJ databases">
        <title>Ladona fulva Genome sequencing and assembly.</title>
        <authorList>
            <person name="Murali S."/>
            <person name="Richards S."/>
            <person name="Bandaranaike D."/>
            <person name="Bellair M."/>
            <person name="Blankenburg K."/>
            <person name="Chao H."/>
            <person name="Dinh H."/>
            <person name="Doddapaneni H."/>
            <person name="Dugan-Rocha S."/>
            <person name="Elkadiri S."/>
            <person name="Gnanaolivu R."/>
            <person name="Hernandez B."/>
            <person name="Skinner E."/>
            <person name="Javaid M."/>
            <person name="Lee S."/>
            <person name="Li M."/>
            <person name="Ming W."/>
            <person name="Munidasa M."/>
            <person name="Muniz J."/>
            <person name="Nguyen L."/>
            <person name="Hughes D."/>
            <person name="Osuji N."/>
            <person name="Pu L.-L."/>
            <person name="Puazo M."/>
            <person name="Qu C."/>
            <person name="Quiroz J."/>
            <person name="Raj R."/>
            <person name="Weissenberger G."/>
            <person name="Xin Y."/>
            <person name="Zou X."/>
            <person name="Han Y."/>
            <person name="Worley K."/>
            <person name="Muzny D."/>
            <person name="Gibbs R."/>
        </authorList>
    </citation>
    <scope>NUCLEOTIDE SEQUENCE</scope>
    <source>
        <strain evidence="5">Sampled in the wild</strain>
    </source>
</reference>
<proteinExistence type="predicted"/>
<dbReference type="Gene3D" id="2.130.10.30">
    <property type="entry name" value="Regulator of chromosome condensation 1/beta-lactamase-inhibitor protein II"/>
    <property type="match status" value="1"/>
</dbReference>
<dbReference type="PRINTS" id="PR00633">
    <property type="entry name" value="RCCNDNSATION"/>
</dbReference>
<dbReference type="InterPro" id="IPR051625">
    <property type="entry name" value="Signaling_Regulatory_Domain"/>
</dbReference>
<comment type="caution">
    <text evidence="5">The sequence shown here is derived from an EMBL/GenBank/DDBJ whole genome shotgun (WGS) entry which is preliminary data.</text>
</comment>
<dbReference type="InterPro" id="IPR009091">
    <property type="entry name" value="RCC1/BLIP-II"/>
</dbReference>
<gene>
    <name evidence="5" type="ORF">J437_LFUL002042</name>
</gene>
<dbReference type="Proteomes" id="UP000792457">
    <property type="component" value="Unassembled WGS sequence"/>
</dbReference>
<feature type="repeat" description="RCC1" evidence="2">
    <location>
        <begin position="548"/>
        <end position="597"/>
    </location>
</feature>
<feature type="repeat" description="RCC1" evidence="2">
    <location>
        <begin position="442"/>
        <end position="494"/>
    </location>
</feature>
<dbReference type="SUPFAM" id="SSF50985">
    <property type="entry name" value="RCC1/BLIP-II"/>
    <property type="match status" value="2"/>
</dbReference>
<dbReference type="PROSITE" id="PS50012">
    <property type="entry name" value="RCC1_3"/>
    <property type="match status" value="7"/>
</dbReference>
<protein>
    <recommendedName>
        <fullName evidence="4">RCC1-like domain-containing protein</fullName>
    </recommendedName>
</protein>
<dbReference type="OrthoDB" id="6700668at2759"/>
<dbReference type="Pfam" id="PF00415">
    <property type="entry name" value="RCC1"/>
    <property type="match status" value="3"/>
</dbReference>
<keyword evidence="1" id="KW-0677">Repeat</keyword>
<evidence type="ECO:0000256" key="1">
    <source>
        <dbReference type="ARBA" id="ARBA00022737"/>
    </source>
</evidence>
<evidence type="ECO:0000313" key="6">
    <source>
        <dbReference type="Proteomes" id="UP000792457"/>
    </source>
</evidence>
<sequence>MKRCDLKVSVIVEMAVSSQSIKKKWLDHLNGSWACENSDSIATRDGIHLLYERLVANKEVVVLPPTTVPSQGPLWSDFETESPTISELDHHVTALLSSQLELARCVCSESVFSVQLKKRLCVIERIFHAVWHKYHDKEKVKSQMAIQEMDSQPDKAEHAHDGISSGSQVLVEMGIKTGLKLLFALLQQSWHQSALTGAPNLCNEVLSTASEVVRSLPPLSLANESQIPMMGIQSLQEITKFLNHASMPTSGSDADGQLLAAELMLGLALQRGSLRYLLEWIEMALNASSNSIKSQEEASSKGSDGRYKISSGRIALKTFTNALDQMRITAHGSERRYSEVKLDPDGSGFIQLYQAAVQLMEELVNLAQEYTYSCVGPEKGDMQNVNSTVEKCDVYVWGSNSSQQLAEGSQEKIMIPKLAKAFTDVYQVEAGQYCTFIIHTNGSVSGCGKGSYGRLGLGDSNNQPLPKKLNVDWHVKKLSSSKGSDGHSLALTEDGQVYSWGDGDYGKLGHGNLSIQKLPKPITGSLSGKVVKTIHAGYRHSAAVTEDGELYTWGEGDYGRLGHGDSNAKYSPTLVRDICGVGSVACGSSHTIALSVDGKTVWSFGSSENGKLGHGDTSRVYKPKVIDALQGVYVRKVAAGSHFSLALSSNGQLWTWGNGPCLGCGTADSTFLTPRPLEEDVQGPSIGCLVDICAGDSHCLALGHDGEAYAWGNNTVGQCGQGHFSTPITRPRRVVGLEGVPVHQISAGTSHSIAWTAMPTDRQVVTWHRPFCMDLQERTFSYLRQFLEKYCDFDSQDVPPPPFTTASEHHKFVSLCLKLLCTHLSLASNGGLTTSVLGNQAGPLRHLLFRLVDVNTPASIQTIVSETLSIGAPMLLPPLRERMELLHSLLPQGSELSKGQKMLLGIILTSLEDHSHVSSLLGYSIPSNLEGRLDTQDLYLSEVLMKILLQNLMVHTEGNLNEIEKNLDKGEAEVCSSGAPISHLHDLLSSLQTHLLAHCTVNVEDLSGSLSSVRLLENHLGLLLPLASETYKHATNILKTFPVAINQLHGVLYQSPAGSMLSKIVHSLLLLPIKYVLPLLFHLLSTLIPLDKLNRIISAGNANEPDQLENSSEANTPTPSELIDLTEYSWLWLVDLERAFSLLVGRCLGGMLIGAPLVDCENQTYNWLNSRLFSHGLETGTKDIGRIVNELTIAVNTCSNDYRSIKGTYLKYMLPTTMVDILDLALTSNSQCLIYETMMEMAQSEDWDTCEVGDELLLEKITRLVLITLLKHTGLLQGVMSKQICHNHPDLLEVFQKVFVLRREVLATKSQSNRDLSPSLRHSLSDDTVKSKSQRAAESSDSERGLRVEVVREESHEDSRIDDTDLDETQSEPEGVSMDHAEDNNFESLCKTIIHRSLCLLVGVQGPTTALENELCFDDDNEKPLSKSEFFGTYSIHSNSINGHLGTRTPIQHVCQLVLHFVFGQPGEKVIVRSQGDPVTGWESDPSTLFTAMNVQQNRAE</sequence>
<feature type="repeat" description="RCC1" evidence="2">
    <location>
        <begin position="599"/>
        <end position="650"/>
    </location>
</feature>
<feature type="repeat" description="RCC1" evidence="2">
    <location>
        <begin position="392"/>
        <end position="441"/>
    </location>
</feature>
<feature type="compositionally biased region" description="Basic and acidic residues" evidence="3">
    <location>
        <begin position="1341"/>
        <end position="1363"/>
    </location>
</feature>
<feature type="non-terminal residue" evidence="5">
    <location>
        <position position="1501"/>
    </location>
</feature>
<evidence type="ECO:0000256" key="3">
    <source>
        <dbReference type="SAM" id="MobiDB-lite"/>
    </source>
</evidence>
<keyword evidence="6" id="KW-1185">Reference proteome</keyword>
<feature type="domain" description="RCC1-like" evidence="4">
    <location>
        <begin position="391"/>
        <end position="576"/>
    </location>
</feature>
<reference evidence="5" key="1">
    <citation type="submission" date="2013-04" db="EMBL/GenBank/DDBJ databases">
        <authorList>
            <person name="Qu J."/>
            <person name="Murali S.C."/>
            <person name="Bandaranaike D."/>
            <person name="Bellair M."/>
            <person name="Blankenburg K."/>
            <person name="Chao H."/>
            <person name="Dinh H."/>
            <person name="Doddapaneni H."/>
            <person name="Downs B."/>
            <person name="Dugan-Rocha S."/>
            <person name="Elkadiri S."/>
            <person name="Gnanaolivu R.D."/>
            <person name="Hernandez B."/>
            <person name="Javaid M."/>
            <person name="Jayaseelan J.C."/>
            <person name="Lee S."/>
            <person name="Li M."/>
            <person name="Ming W."/>
            <person name="Munidasa M."/>
            <person name="Muniz J."/>
            <person name="Nguyen L."/>
            <person name="Ongeri F."/>
            <person name="Osuji N."/>
            <person name="Pu L.-L."/>
            <person name="Puazo M."/>
            <person name="Qu C."/>
            <person name="Quiroz J."/>
            <person name="Raj R."/>
            <person name="Weissenberger G."/>
            <person name="Xin Y."/>
            <person name="Zou X."/>
            <person name="Han Y."/>
            <person name="Richards S."/>
            <person name="Worley K."/>
            <person name="Muzny D."/>
            <person name="Gibbs R."/>
        </authorList>
    </citation>
    <scope>NUCLEOTIDE SEQUENCE</scope>
    <source>
        <strain evidence="5">Sampled in the wild</strain>
    </source>
</reference>
<feature type="repeat" description="RCC1" evidence="2">
    <location>
        <begin position="706"/>
        <end position="758"/>
    </location>
</feature>
<dbReference type="InterPro" id="IPR000408">
    <property type="entry name" value="Reg_chr_condens"/>
</dbReference>
<dbReference type="InterPro" id="IPR058923">
    <property type="entry name" value="RCC1-like_dom"/>
</dbReference>
<dbReference type="Pfam" id="PF25390">
    <property type="entry name" value="WD40_RLD"/>
    <property type="match status" value="1"/>
</dbReference>
<organism evidence="5 6">
    <name type="scientific">Ladona fulva</name>
    <name type="common">Scarce chaser dragonfly</name>
    <name type="synonym">Libellula fulva</name>
    <dbReference type="NCBI Taxonomy" id="123851"/>
    <lineage>
        <taxon>Eukaryota</taxon>
        <taxon>Metazoa</taxon>
        <taxon>Ecdysozoa</taxon>
        <taxon>Arthropoda</taxon>
        <taxon>Hexapoda</taxon>
        <taxon>Insecta</taxon>
        <taxon>Pterygota</taxon>
        <taxon>Palaeoptera</taxon>
        <taxon>Odonata</taxon>
        <taxon>Epiprocta</taxon>
        <taxon>Anisoptera</taxon>
        <taxon>Libelluloidea</taxon>
        <taxon>Libellulidae</taxon>
        <taxon>Ladona</taxon>
    </lineage>
</organism>
<dbReference type="PANTHER" id="PTHR22872">
    <property type="entry name" value="BTK-BINDING PROTEIN-RELATED"/>
    <property type="match status" value="1"/>
</dbReference>
<evidence type="ECO:0000256" key="2">
    <source>
        <dbReference type="PROSITE-ProRule" id="PRU00235"/>
    </source>
</evidence>
<dbReference type="EMBL" id="KZ308152">
    <property type="protein sequence ID" value="KAG8223094.1"/>
    <property type="molecule type" value="Genomic_DNA"/>
</dbReference>
<feature type="region of interest" description="Disordered" evidence="3">
    <location>
        <begin position="1312"/>
        <end position="1382"/>
    </location>
</feature>
<feature type="repeat" description="RCC1" evidence="2">
    <location>
        <begin position="495"/>
        <end position="547"/>
    </location>
</feature>
<accession>A0A8K0JVP9</accession>